<feature type="domain" description="SH2" evidence="16">
    <location>
        <begin position="538"/>
        <end position="640"/>
    </location>
</feature>
<dbReference type="SMART" id="SM00239">
    <property type="entry name" value="C2"/>
    <property type="match status" value="1"/>
</dbReference>
<dbReference type="CDD" id="cd16201">
    <property type="entry name" value="EFh_PI-PLCgamma"/>
    <property type="match status" value="1"/>
</dbReference>
<dbReference type="InterPro" id="IPR000008">
    <property type="entry name" value="C2_dom"/>
</dbReference>
<dbReference type="SUPFAM" id="SSF47473">
    <property type="entry name" value="EF-hand"/>
    <property type="match status" value="1"/>
</dbReference>
<dbReference type="InterPro" id="IPR000980">
    <property type="entry name" value="SH2"/>
</dbReference>
<dbReference type="Gene3D" id="1.10.238.10">
    <property type="entry name" value="EF-hand"/>
    <property type="match status" value="2"/>
</dbReference>
<keyword evidence="5 14" id="KW-0378">Hydrolase</keyword>
<dbReference type="PANTHER" id="PTHR10336">
    <property type="entry name" value="PHOSPHOINOSITIDE-SPECIFIC PHOSPHOLIPASE C FAMILY PROTEIN"/>
    <property type="match status" value="1"/>
</dbReference>
<dbReference type="AlphaFoldDB" id="A0A226E2E7"/>
<protein>
    <recommendedName>
        <fullName evidence="2 14">Phosphoinositide phospholipase C</fullName>
        <ecNumber evidence="2 14">3.1.4.11</ecNumber>
    </recommendedName>
</protein>
<dbReference type="SUPFAM" id="SSF50729">
    <property type="entry name" value="PH domain-like"/>
    <property type="match status" value="1"/>
</dbReference>
<dbReference type="SMART" id="SM00233">
    <property type="entry name" value="PH"/>
    <property type="match status" value="1"/>
</dbReference>
<dbReference type="Pfam" id="PF23583">
    <property type="entry name" value="EF_HAND_2_PLCG"/>
    <property type="match status" value="1"/>
</dbReference>
<dbReference type="PROSITE" id="PS50001">
    <property type="entry name" value="SH2"/>
    <property type="match status" value="2"/>
</dbReference>
<dbReference type="PROSITE" id="PS50008">
    <property type="entry name" value="PIPLC_Y_DOMAIN"/>
    <property type="match status" value="1"/>
</dbReference>
<feature type="domain" description="SH3" evidence="17">
    <location>
        <begin position="772"/>
        <end position="840"/>
    </location>
</feature>
<dbReference type="PROSITE" id="PS50007">
    <property type="entry name" value="PIPLC_X_DOMAIN"/>
    <property type="match status" value="1"/>
</dbReference>
<feature type="region of interest" description="Disordered" evidence="15">
    <location>
        <begin position="507"/>
        <end position="528"/>
    </location>
</feature>
<dbReference type="Pfam" id="PF23329">
    <property type="entry name" value="EF_HAND_1_PLCG"/>
    <property type="match status" value="1"/>
</dbReference>
<evidence type="ECO:0000256" key="15">
    <source>
        <dbReference type="SAM" id="MobiDB-lite"/>
    </source>
</evidence>
<evidence type="ECO:0000256" key="12">
    <source>
        <dbReference type="PROSITE-ProRule" id="PRU00191"/>
    </source>
</evidence>
<dbReference type="SUPFAM" id="SSF55550">
    <property type="entry name" value="SH2 domain"/>
    <property type="match status" value="2"/>
</dbReference>
<keyword evidence="23" id="KW-1185">Reference proteome</keyword>
<dbReference type="SMART" id="SM00149">
    <property type="entry name" value="PLCYc"/>
    <property type="match status" value="1"/>
</dbReference>
<dbReference type="SUPFAM" id="SSF50044">
    <property type="entry name" value="SH3-domain"/>
    <property type="match status" value="1"/>
</dbReference>
<dbReference type="PRINTS" id="PR00401">
    <property type="entry name" value="SH2DOMAIN"/>
</dbReference>
<dbReference type="InterPro" id="IPR057061">
    <property type="entry name" value="PLCG_EF-hand_2"/>
</dbReference>
<dbReference type="GO" id="GO:0010634">
    <property type="term" value="P:positive regulation of epithelial cell migration"/>
    <property type="evidence" value="ECO:0007669"/>
    <property type="project" value="TreeGrafter"/>
</dbReference>
<dbReference type="InterPro" id="IPR017946">
    <property type="entry name" value="PLC-like_Pdiesterase_TIM-brl"/>
</dbReference>
<evidence type="ECO:0000259" key="17">
    <source>
        <dbReference type="PROSITE" id="PS50002"/>
    </source>
</evidence>
<dbReference type="InterPro" id="IPR001192">
    <property type="entry name" value="PI-PLC_fam"/>
</dbReference>
<dbReference type="SMART" id="SM00252">
    <property type="entry name" value="SH2"/>
    <property type="match status" value="2"/>
</dbReference>
<dbReference type="Gene3D" id="3.20.20.190">
    <property type="entry name" value="Phosphatidylinositol (PI) phosphodiesterase"/>
    <property type="match status" value="3"/>
</dbReference>
<reference evidence="22 23" key="1">
    <citation type="submission" date="2015-12" db="EMBL/GenBank/DDBJ databases">
        <title>The genome of Folsomia candida.</title>
        <authorList>
            <person name="Faddeeva A."/>
            <person name="Derks M.F."/>
            <person name="Anvar Y."/>
            <person name="Smit S."/>
            <person name="Van Straalen N."/>
            <person name="Roelofs D."/>
        </authorList>
    </citation>
    <scope>NUCLEOTIDE SEQUENCE [LARGE SCALE GENOMIC DNA]</scope>
    <source>
        <strain evidence="22 23">VU population</strain>
        <tissue evidence="22">Whole body</tissue>
    </source>
</reference>
<evidence type="ECO:0000256" key="6">
    <source>
        <dbReference type="ARBA" id="ARBA00022837"/>
    </source>
</evidence>
<evidence type="ECO:0000256" key="7">
    <source>
        <dbReference type="ARBA" id="ARBA00022963"/>
    </source>
</evidence>
<dbReference type="STRING" id="158441.A0A226E2E7"/>
<dbReference type="OrthoDB" id="269822at2759"/>
<dbReference type="Gene3D" id="2.30.29.30">
    <property type="entry name" value="Pleckstrin-homology domain (PH domain)/Phosphotyrosine-binding domain (PTB)"/>
    <property type="match status" value="1"/>
</dbReference>
<dbReference type="GO" id="GO:0051209">
    <property type="term" value="P:release of sequestered calcium ion into cytosol"/>
    <property type="evidence" value="ECO:0007669"/>
    <property type="project" value="TreeGrafter"/>
</dbReference>
<evidence type="ECO:0000256" key="13">
    <source>
        <dbReference type="PROSITE-ProRule" id="PRU00192"/>
    </source>
</evidence>
<dbReference type="PANTHER" id="PTHR10336:SF159">
    <property type="entry name" value="1-PHOSPHATIDYLINOSITOL 4,5-BISPHOSPHATE PHOSPHODIESTERASE GAMMA"/>
    <property type="match status" value="1"/>
</dbReference>
<feature type="domain" description="C2" evidence="19">
    <location>
        <begin position="1058"/>
        <end position="1181"/>
    </location>
</feature>
<keyword evidence="6" id="KW-0106">Calcium</keyword>
<dbReference type="EC" id="3.1.4.11" evidence="2 14"/>
<evidence type="ECO:0000256" key="3">
    <source>
        <dbReference type="ARBA" id="ARBA00022443"/>
    </source>
</evidence>
<dbReference type="SUPFAM" id="SSF49562">
    <property type="entry name" value="C2 domain (Calcium/lipid-binding domain, CaLB)"/>
    <property type="match status" value="1"/>
</dbReference>
<dbReference type="InterPro" id="IPR001452">
    <property type="entry name" value="SH3_domain"/>
</dbReference>
<feature type="domain" description="PI-PLC Y-box" evidence="20">
    <location>
        <begin position="945"/>
        <end position="1062"/>
    </location>
</feature>
<dbReference type="Pfam" id="PF00017">
    <property type="entry name" value="SH2"/>
    <property type="match status" value="2"/>
</dbReference>
<name>A0A226E2E7_FOLCA</name>
<dbReference type="Proteomes" id="UP000198287">
    <property type="component" value="Unassembled WGS sequence"/>
</dbReference>
<evidence type="ECO:0000256" key="1">
    <source>
        <dbReference type="ARBA" id="ARBA00001913"/>
    </source>
</evidence>
<feature type="domain" description="SH2" evidence="16">
    <location>
        <begin position="651"/>
        <end position="740"/>
    </location>
</feature>
<keyword evidence="8 12" id="KW-0727">SH2 domain</keyword>
<keyword evidence="4" id="KW-0677">Repeat</keyword>
<comment type="caution">
    <text evidence="22">The sequence shown here is derived from an EMBL/GenBank/DDBJ whole genome shotgun (WGS) entry which is preliminary data.</text>
</comment>
<accession>A0A226E2E7</accession>
<evidence type="ECO:0000256" key="11">
    <source>
        <dbReference type="ARBA" id="ARBA00023674"/>
    </source>
</evidence>
<dbReference type="EMBL" id="LNIX01000007">
    <property type="protein sequence ID" value="OXA51915.1"/>
    <property type="molecule type" value="Genomic_DNA"/>
</dbReference>
<dbReference type="PRINTS" id="PR00390">
    <property type="entry name" value="PHPHLIPASEC"/>
</dbReference>
<gene>
    <name evidence="22" type="ORF">Fcan01_13127</name>
</gene>
<dbReference type="Gene3D" id="2.60.40.150">
    <property type="entry name" value="C2 domain"/>
    <property type="match status" value="1"/>
</dbReference>
<comment type="catalytic activity">
    <reaction evidence="11">
        <text>a 1,2-diacyl-sn-glycero-3-phospho-(1D-myo-inositol-4,5-bisphosphate) + H2O = 1D-myo-inositol 1,4,5-trisphosphate + a 1,2-diacyl-sn-glycerol + H(+)</text>
        <dbReference type="Rhea" id="RHEA:33179"/>
        <dbReference type="ChEBI" id="CHEBI:15377"/>
        <dbReference type="ChEBI" id="CHEBI:15378"/>
        <dbReference type="ChEBI" id="CHEBI:17815"/>
        <dbReference type="ChEBI" id="CHEBI:58456"/>
        <dbReference type="ChEBI" id="CHEBI:203600"/>
        <dbReference type="EC" id="3.1.4.11"/>
    </reaction>
    <physiologicalReaction direction="left-to-right" evidence="11">
        <dbReference type="Rhea" id="RHEA:33180"/>
    </physiologicalReaction>
</comment>
<sequence length="1205" mass="138580">MNFIPEQELVINQLERGTVVTKFFFRKRAERRTLAVRRETKQVIWQRPNNNGGNGAGNGAGGPVTNNLRVLCEGTVDIREIKLLRLGKNSKDFDKWPDDSKRHDSSKCFVIFYGSEFRLRTLSIAALSEKEAELWIKGLNFLIADNNKTPYPLQLNMWLRKEFYGMENARGNITLKELKTFLPKVNCKMSTTRLRELFQSVDTRKTGELGFDDFATLFHDTLVFDKAPFNDYLSQYSKDGEIVSFDEFRLLLEVEQKESKVDVCGVIREYLQDPLRDVKQPHLTVSEFVDYLYSKQNEIWDSKYSVIHQDMTRPLSHYWIASSHNTYLTGDQFSSESSVEAYVRCLLQGCRCIELDCWDVLKAIRDQAFISSEYPVILSIEDHCTLPQQRKMAQKFQEIFGDMLVTQFLDKNEIQLPSPEQLKRRIILKHKKLPENGTLEEVASTTRQPEEFSKDIDLSNTIKNGVMYLKDDLGLDWIPHFFVLTYTQLSYTEMTTDQDINDDTASIEEASDQDDPSVVGTAKRSKKNEDELHFSEGWFHGRLRGGRGAANELVEKYATDYGDGTFLVRESENFVGDYTISFYKSNKVHHCHIHSKYEWGQVKYYLVDSLTFDSLYSLITNYRGNPIRGLEFQVRLTEAVPQPQSHEGKPWFHANIDRNGAEELLRRVPVDGAFMVRTISHEDARFAISFRVQKKIKHCVIKEEGRLFTVGINKFETLADLISHYSKYPFYQKVKLTQAVNQELVKTLGNSTDDDVYTHTDYLDTNVICSDNNNVRVRTLYDYEARRADELSFRKGELITNVSKEHEGWWRGVLMTENGLISEQSLNGWFPSNYVEEIEPDDEDEQTPLGSLQKGSVEMTLGAYVELLKNTSCDSIQYVIKIFAGGTSVGVGNSSTSVPSILLGLKCEPEAKEWVEAIREVSASASDRENKNKRIERINRIAKELSSLIVYCCSVNKFNLERVRAKGRVFYEMYSFPETAAEKWMCASENSFFIWYHQVQFSRVYPKGQRLDSSNYNPVPLWNSGCQMVALNYQTPDKAMQLNHGKFRQNGRCGYVLRPEFMFQSDEDSMIVSPFENIVITIVVLGARHLSKSGRGIVSPFVEIEVIGNSSEARKTKTFPDNGLNPYWNETFDFEIVCPDLVMIRFVVYDEDMFGDPNFIGQACYPLKCLREGYRSIPLQNGFGEDLELSSLLVRYSVKPAVSPF</sequence>
<dbReference type="InterPro" id="IPR036860">
    <property type="entry name" value="SH2_dom_sf"/>
</dbReference>
<dbReference type="PROSITE" id="PS50222">
    <property type="entry name" value="EF_HAND_2"/>
    <property type="match status" value="1"/>
</dbReference>
<dbReference type="InterPro" id="IPR002048">
    <property type="entry name" value="EF_hand_dom"/>
</dbReference>
<dbReference type="GO" id="GO:0048468">
    <property type="term" value="P:cell development"/>
    <property type="evidence" value="ECO:0007669"/>
    <property type="project" value="UniProtKB-ARBA"/>
</dbReference>
<dbReference type="Pfam" id="PF00388">
    <property type="entry name" value="PI-PLC-X"/>
    <property type="match status" value="1"/>
</dbReference>
<dbReference type="SUPFAM" id="SSF51695">
    <property type="entry name" value="PLC-like phosphodiesterases"/>
    <property type="match status" value="1"/>
</dbReference>
<dbReference type="GO" id="GO:0004435">
    <property type="term" value="F:phosphatidylinositol-4,5-bisphosphate phospholipase C activity"/>
    <property type="evidence" value="ECO:0007669"/>
    <property type="project" value="UniProtKB-EC"/>
</dbReference>
<evidence type="ECO:0000259" key="20">
    <source>
        <dbReference type="PROSITE" id="PS50008"/>
    </source>
</evidence>
<dbReference type="PROSITE" id="PS50004">
    <property type="entry name" value="C2"/>
    <property type="match status" value="1"/>
</dbReference>
<keyword evidence="10" id="KW-0807">Transducer</keyword>
<dbReference type="InterPro" id="IPR000909">
    <property type="entry name" value="PLipase_C_PInositol-sp_X_dom"/>
</dbReference>
<dbReference type="SMART" id="SM00148">
    <property type="entry name" value="PLCXc"/>
    <property type="match status" value="1"/>
</dbReference>
<dbReference type="GO" id="GO:0046488">
    <property type="term" value="P:phosphatidylinositol metabolic process"/>
    <property type="evidence" value="ECO:0007669"/>
    <property type="project" value="TreeGrafter"/>
</dbReference>
<dbReference type="GO" id="GO:0005509">
    <property type="term" value="F:calcium ion binding"/>
    <property type="evidence" value="ECO:0007669"/>
    <property type="project" value="InterPro"/>
</dbReference>
<dbReference type="Gene3D" id="3.30.505.10">
    <property type="entry name" value="SH2 domain"/>
    <property type="match status" value="2"/>
</dbReference>
<dbReference type="SMART" id="SM00326">
    <property type="entry name" value="SH3"/>
    <property type="match status" value="1"/>
</dbReference>
<evidence type="ECO:0000259" key="18">
    <source>
        <dbReference type="PROSITE" id="PS50003"/>
    </source>
</evidence>
<dbReference type="InterPro" id="IPR001711">
    <property type="entry name" value="PLipase_C_Pinositol-sp_Y"/>
</dbReference>
<evidence type="ECO:0000256" key="14">
    <source>
        <dbReference type="RuleBase" id="RU361133"/>
    </source>
</evidence>
<dbReference type="GO" id="GO:0016042">
    <property type="term" value="P:lipid catabolic process"/>
    <property type="evidence" value="ECO:0007669"/>
    <property type="project" value="UniProtKB-KW"/>
</dbReference>
<evidence type="ECO:0000256" key="8">
    <source>
        <dbReference type="ARBA" id="ARBA00022999"/>
    </source>
</evidence>
<evidence type="ECO:0000313" key="22">
    <source>
        <dbReference type="EMBL" id="OXA51915.1"/>
    </source>
</evidence>
<dbReference type="PROSITE" id="PS50002">
    <property type="entry name" value="SH3"/>
    <property type="match status" value="1"/>
</dbReference>
<evidence type="ECO:0000259" key="16">
    <source>
        <dbReference type="PROSITE" id="PS50001"/>
    </source>
</evidence>
<dbReference type="InterPro" id="IPR001849">
    <property type="entry name" value="PH_domain"/>
</dbReference>
<evidence type="ECO:0000313" key="23">
    <source>
        <dbReference type="Proteomes" id="UP000198287"/>
    </source>
</evidence>
<feature type="domain" description="PH" evidence="18">
    <location>
        <begin position="12"/>
        <end position="144"/>
    </location>
</feature>
<evidence type="ECO:0000256" key="9">
    <source>
        <dbReference type="ARBA" id="ARBA00023098"/>
    </source>
</evidence>
<dbReference type="InterPro" id="IPR056586">
    <property type="entry name" value="EF-hand_PLCG1"/>
</dbReference>
<evidence type="ECO:0000256" key="10">
    <source>
        <dbReference type="ARBA" id="ARBA00023224"/>
    </source>
</evidence>
<dbReference type="PROSITE" id="PS50003">
    <property type="entry name" value="PH_DOMAIN"/>
    <property type="match status" value="1"/>
</dbReference>
<evidence type="ECO:0000259" key="21">
    <source>
        <dbReference type="PROSITE" id="PS50222"/>
    </source>
</evidence>
<evidence type="ECO:0000256" key="2">
    <source>
        <dbReference type="ARBA" id="ARBA00012368"/>
    </source>
</evidence>
<proteinExistence type="predicted"/>
<evidence type="ECO:0000259" key="19">
    <source>
        <dbReference type="PROSITE" id="PS50004"/>
    </source>
</evidence>
<dbReference type="GO" id="GO:0032587">
    <property type="term" value="C:ruffle membrane"/>
    <property type="evidence" value="ECO:0007669"/>
    <property type="project" value="TreeGrafter"/>
</dbReference>
<evidence type="ECO:0000256" key="5">
    <source>
        <dbReference type="ARBA" id="ARBA00022801"/>
    </source>
</evidence>
<keyword evidence="9 14" id="KW-0443">Lipid metabolism</keyword>
<dbReference type="InterPro" id="IPR011992">
    <property type="entry name" value="EF-hand-dom_pair"/>
</dbReference>
<dbReference type="Pfam" id="PF00168">
    <property type="entry name" value="C2"/>
    <property type="match status" value="1"/>
</dbReference>
<dbReference type="InterPro" id="IPR011993">
    <property type="entry name" value="PH-like_dom_sf"/>
</dbReference>
<dbReference type="GO" id="GO:0048015">
    <property type="term" value="P:phosphatidylinositol-mediated signaling"/>
    <property type="evidence" value="ECO:0007669"/>
    <property type="project" value="TreeGrafter"/>
</dbReference>
<dbReference type="CDD" id="cd00275">
    <property type="entry name" value="C2_PLC_like"/>
    <property type="match status" value="1"/>
</dbReference>
<dbReference type="FunFam" id="3.30.505.10:FF:000011">
    <property type="entry name" value="1-phosphatidylinositol 4,5-bisphosphate phosphodiesterase gamma"/>
    <property type="match status" value="1"/>
</dbReference>
<dbReference type="OMA" id="CMLERGT"/>
<dbReference type="Pfam" id="PF00018">
    <property type="entry name" value="SH3_1"/>
    <property type="match status" value="1"/>
</dbReference>
<dbReference type="CDD" id="cd13362">
    <property type="entry name" value="PH_PLC_gamma"/>
    <property type="match status" value="1"/>
</dbReference>
<evidence type="ECO:0000256" key="4">
    <source>
        <dbReference type="ARBA" id="ARBA00022737"/>
    </source>
</evidence>
<organism evidence="22 23">
    <name type="scientific">Folsomia candida</name>
    <name type="common">Springtail</name>
    <dbReference type="NCBI Taxonomy" id="158441"/>
    <lineage>
        <taxon>Eukaryota</taxon>
        <taxon>Metazoa</taxon>
        <taxon>Ecdysozoa</taxon>
        <taxon>Arthropoda</taxon>
        <taxon>Hexapoda</taxon>
        <taxon>Collembola</taxon>
        <taxon>Entomobryomorpha</taxon>
        <taxon>Isotomoidea</taxon>
        <taxon>Isotomidae</taxon>
        <taxon>Proisotominae</taxon>
        <taxon>Folsomia</taxon>
    </lineage>
</organism>
<dbReference type="PRINTS" id="PR00452">
    <property type="entry name" value="SH3DOMAIN"/>
</dbReference>
<dbReference type="Pfam" id="PF00387">
    <property type="entry name" value="PI-PLC-Y"/>
    <property type="match status" value="1"/>
</dbReference>
<keyword evidence="7 14" id="KW-0442">Lipid degradation</keyword>
<keyword evidence="3 13" id="KW-0728">SH3 domain</keyword>
<comment type="cofactor">
    <cofactor evidence="1">
        <name>Ca(2+)</name>
        <dbReference type="ChEBI" id="CHEBI:29108"/>
    </cofactor>
</comment>
<dbReference type="Gene3D" id="2.30.30.40">
    <property type="entry name" value="SH3 Domains"/>
    <property type="match status" value="1"/>
</dbReference>
<feature type="domain" description="EF-hand" evidence="21">
    <location>
        <begin position="189"/>
        <end position="224"/>
    </location>
</feature>
<dbReference type="InterPro" id="IPR035892">
    <property type="entry name" value="C2_domain_sf"/>
</dbReference>
<dbReference type="InterPro" id="IPR036028">
    <property type="entry name" value="SH3-like_dom_sf"/>
</dbReference>